<dbReference type="PANTHER" id="PTHR23513:SF18">
    <property type="entry name" value="INTEGRAL MEMBRANE PROTEIN"/>
    <property type="match status" value="1"/>
</dbReference>
<evidence type="ECO:0000313" key="8">
    <source>
        <dbReference type="EMBL" id="GAA5031759.1"/>
    </source>
</evidence>
<evidence type="ECO:0000313" key="9">
    <source>
        <dbReference type="Proteomes" id="UP001500427"/>
    </source>
</evidence>
<sequence>MQRSDPERWAPGATADGPGGAAPGAAPTPAGPAPAGPAPAGPAPVGPAPAGPAPTGTEPSEAPPSPVPEGGRPADYRQPPRTTALHATRAVGRGIGRAATGTARATARSGRFAARRAHAYTHSGGAGESGLARLTELHASHTTGDTMMTLALAGTLFLNPQTAQARSQVATFLLLTMIPFVLVAPLIGPLLDRFSHGRRWAIGTTLAARAFLCWVLGEAINHDSGWLFPAALGCLVASRAYTITRAAAVPRLLPPGTTLVRANSRVSMAGVVGAVIGGALGALAMLAGPSWALRVAFVVFVIGTVQAIRLPQRVDSTVGEVAIEDTAPIRVAALRADAGHAGRPTSLRGTQRGWSAGPAGRHTSSAGEALTVDASGPLGRFRRRKQAIPWPVMHSMWSTGGTRVLTGFVITFMAFLARDHPIDGIRGEIVLGLVAVAMGIGNALGSVAGNVVRDQRPERVAMVSVLAATVCCVAAGVWYGVWTLVALGLVLGGSAQLSKLCFDALVQREVPENVRTSVFAWSETMLQVLWVVGGAMGIVLPLNPHVGFLVCAAALVWTVAVAARQRRRGERRPPRARTA</sequence>
<feature type="transmembrane region" description="Helical" evidence="7">
    <location>
        <begin position="392"/>
        <end position="417"/>
    </location>
</feature>
<protein>
    <submittedName>
        <fullName evidence="8">MFS transporter</fullName>
    </submittedName>
</protein>
<keyword evidence="5 7" id="KW-0472">Membrane</keyword>
<dbReference type="Pfam" id="PF07690">
    <property type="entry name" value="MFS_1"/>
    <property type="match status" value="1"/>
</dbReference>
<feature type="transmembrane region" description="Helical" evidence="7">
    <location>
        <begin position="226"/>
        <end position="244"/>
    </location>
</feature>
<name>A0ABP9JJA4_9MICO</name>
<keyword evidence="2" id="KW-1003">Cell membrane</keyword>
<feature type="transmembrane region" description="Helical" evidence="7">
    <location>
        <begin position="169"/>
        <end position="188"/>
    </location>
</feature>
<comment type="subcellular location">
    <subcellularLocation>
        <location evidence="1">Cell membrane</location>
        <topology evidence="1">Multi-pass membrane protein</topology>
    </subcellularLocation>
</comment>
<reference evidence="9" key="1">
    <citation type="journal article" date="2019" name="Int. J. Syst. Evol. Microbiol.">
        <title>The Global Catalogue of Microorganisms (GCM) 10K type strain sequencing project: providing services to taxonomists for standard genome sequencing and annotation.</title>
        <authorList>
            <consortium name="The Broad Institute Genomics Platform"/>
            <consortium name="The Broad Institute Genome Sequencing Center for Infectious Disease"/>
            <person name="Wu L."/>
            <person name="Ma J."/>
        </authorList>
    </citation>
    <scope>NUCLEOTIDE SEQUENCE [LARGE SCALE GENOMIC DNA]</scope>
    <source>
        <strain evidence="9">JCM 17687</strain>
    </source>
</reference>
<evidence type="ECO:0000256" key="1">
    <source>
        <dbReference type="ARBA" id="ARBA00004651"/>
    </source>
</evidence>
<gene>
    <name evidence="8" type="ORF">GCM10023258_30200</name>
</gene>
<keyword evidence="4 7" id="KW-1133">Transmembrane helix</keyword>
<feature type="transmembrane region" description="Helical" evidence="7">
    <location>
        <begin position="429"/>
        <end position="448"/>
    </location>
</feature>
<feature type="transmembrane region" description="Helical" evidence="7">
    <location>
        <begin position="546"/>
        <end position="563"/>
    </location>
</feature>
<accession>A0ABP9JJA4</accession>
<comment type="caution">
    <text evidence="8">The sequence shown here is derived from an EMBL/GenBank/DDBJ whole genome shotgun (WGS) entry which is preliminary data.</text>
</comment>
<feature type="region of interest" description="Disordered" evidence="6">
    <location>
        <begin position="1"/>
        <end position="110"/>
    </location>
</feature>
<dbReference type="SUPFAM" id="SSF103473">
    <property type="entry name" value="MFS general substrate transporter"/>
    <property type="match status" value="1"/>
</dbReference>
<proteinExistence type="predicted"/>
<evidence type="ECO:0000256" key="5">
    <source>
        <dbReference type="ARBA" id="ARBA00023136"/>
    </source>
</evidence>
<dbReference type="RefSeq" id="WP_345508327.1">
    <property type="nucleotide sequence ID" value="NZ_BAABIW010000018.1"/>
</dbReference>
<dbReference type="EMBL" id="BAABIW010000018">
    <property type="protein sequence ID" value="GAA5031759.1"/>
    <property type="molecule type" value="Genomic_DNA"/>
</dbReference>
<keyword evidence="9" id="KW-1185">Reference proteome</keyword>
<evidence type="ECO:0000256" key="7">
    <source>
        <dbReference type="SAM" id="Phobius"/>
    </source>
</evidence>
<dbReference type="PANTHER" id="PTHR23513">
    <property type="entry name" value="INTEGRAL MEMBRANE EFFLUX PROTEIN-RELATED"/>
    <property type="match status" value="1"/>
</dbReference>
<dbReference type="InterPro" id="IPR011701">
    <property type="entry name" value="MFS"/>
</dbReference>
<dbReference type="InterPro" id="IPR036259">
    <property type="entry name" value="MFS_trans_sf"/>
</dbReference>
<feature type="compositionally biased region" description="Pro residues" evidence="6">
    <location>
        <begin position="29"/>
        <end position="52"/>
    </location>
</feature>
<feature type="compositionally biased region" description="Low complexity" evidence="6">
    <location>
        <begin position="87"/>
        <end position="110"/>
    </location>
</feature>
<dbReference type="Gene3D" id="1.20.1250.20">
    <property type="entry name" value="MFS general substrate transporter like domains"/>
    <property type="match status" value="2"/>
</dbReference>
<dbReference type="Proteomes" id="UP001500427">
    <property type="component" value="Unassembled WGS sequence"/>
</dbReference>
<feature type="transmembrane region" description="Helical" evidence="7">
    <location>
        <begin position="291"/>
        <end position="308"/>
    </location>
</feature>
<keyword evidence="3 7" id="KW-0812">Transmembrane</keyword>
<organism evidence="8 9">
    <name type="scientific">Terrabacter aeriphilus</name>
    <dbReference type="NCBI Taxonomy" id="515662"/>
    <lineage>
        <taxon>Bacteria</taxon>
        <taxon>Bacillati</taxon>
        <taxon>Actinomycetota</taxon>
        <taxon>Actinomycetes</taxon>
        <taxon>Micrococcales</taxon>
        <taxon>Intrasporangiaceae</taxon>
        <taxon>Terrabacter</taxon>
    </lineage>
</organism>
<feature type="region of interest" description="Disordered" evidence="6">
    <location>
        <begin position="341"/>
        <end position="368"/>
    </location>
</feature>
<evidence type="ECO:0000256" key="3">
    <source>
        <dbReference type="ARBA" id="ARBA00022692"/>
    </source>
</evidence>
<evidence type="ECO:0000256" key="2">
    <source>
        <dbReference type="ARBA" id="ARBA00022475"/>
    </source>
</evidence>
<evidence type="ECO:0000256" key="6">
    <source>
        <dbReference type="SAM" id="MobiDB-lite"/>
    </source>
</evidence>
<feature type="transmembrane region" description="Helical" evidence="7">
    <location>
        <begin position="460"/>
        <end position="479"/>
    </location>
</feature>
<evidence type="ECO:0000256" key="4">
    <source>
        <dbReference type="ARBA" id="ARBA00022989"/>
    </source>
</evidence>
<feature type="transmembrane region" description="Helical" evidence="7">
    <location>
        <begin position="265"/>
        <end position="285"/>
    </location>
</feature>